<evidence type="ECO:0000259" key="4">
    <source>
        <dbReference type="PROSITE" id="PS50893"/>
    </source>
</evidence>
<organism evidence="5 6">
    <name type="scientific">bacterium (Candidatus Blackallbacteria) CG17_big_fil_post_rev_8_21_14_2_50_48_46</name>
    <dbReference type="NCBI Taxonomy" id="2014261"/>
    <lineage>
        <taxon>Bacteria</taxon>
        <taxon>Candidatus Blackallbacteria</taxon>
    </lineage>
</organism>
<gene>
    <name evidence="5" type="ORF">COW36_13345</name>
</gene>
<dbReference type="InterPro" id="IPR027417">
    <property type="entry name" value="P-loop_NTPase"/>
</dbReference>
<dbReference type="GO" id="GO:0016887">
    <property type="term" value="F:ATP hydrolysis activity"/>
    <property type="evidence" value="ECO:0007669"/>
    <property type="project" value="InterPro"/>
</dbReference>
<evidence type="ECO:0000256" key="1">
    <source>
        <dbReference type="ARBA" id="ARBA00022448"/>
    </source>
</evidence>
<dbReference type="InterPro" id="IPR003439">
    <property type="entry name" value="ABC_transporter-like_ATP-bd"/>
</dbReference>
<dbReference type="AlphaFoldDB" id="A0A2M7G3A4"/>
<evidence type="ECO:0000313" key="5">
    <source>
        <dbReference type="EMBL" id="PIW16315.1"/>
    </source>
</evidence>
<proteinExistence type="predicted"/>
<dbReference type="Pfam" id="PF00005">
    <property type="entry name" value="ABC_tran"/>
    <property type="match status" value="1"/>
</dbReference>
<name>A0A2M7G3A4_9BACT</name>
<protein>
    <submittedName>
        <fullName evidence="5">Multidrug ABC transporter ATP-binding protein</fullName>
    </submittedName>
</protein>
<feature type="domain" description="ABC transporter" evidence="4">
    <location>
        <begin position="8"/>
        <end position="243"/>
    </location>
</feature>
<dbReference type="GO" id="GO:0005524">
    <property type="term" value="F:ATP binding"/>
    <property type="evidence" value="ECO:0007669"/>
    <property type="project" value="UniProtKB-KW"/>
</dbReference>
<evidence type="ECO:0000313" key="6">
    <source>
        <dbReference type="Proteomes" id="UP000231019"/>
    </source>
</evidence>
<dbReference type="PROSITE" id="PS50893">
    <property type="entry name" value="ABC_TRANSPORTER_2"/>
    <property type="match status" value="1"/>
</dbReference>
<keyword evidence="1" id="KW-0813">Transport</keyword>
<dbReference type="InterPro" id="IPR051782">
    <property type="entry name" value="ABC_Transporter_VariousFunc"/>
</dbReference>
<keyword evidence="2" id="KW-0547">Nucleotide-binding</keyword>
<dbReference type="PROSITE" id="PS00211">
    <property type="entry name" value="ABC_TRANSPORTER_1"/>
    <property type="match status" value="1"/>
</dbReference>
<dbReference type="Gene3D" id="3.40.50.300">
    <property type="entry name" value="P-loop containing nucleotide triphosphate hydrolases"/>
    <property type="match status" value="1"/>
</dbReference>
<keyword evidence="3 5" id="KW-0067">ATP-binding</keyword>
<accession>A0A2M7G3A4</accession>
<evidence type="ECO:0000256" key="3">
    <source>
        <dbReference type="ARBA" id="ARBA00022840"/>
    </source>
</evidence>
<dbReference type="Proteomes" id="UP000231019">
    <property type="component" value="Unassembled WGS sequence"/>
</dbReference>
<dbReference type="SMART" id="SM00382">
    <property type="entry name" value="AAA"/>
    <property type="match status" value="1"/>
</dbReference>
<evidence type="ECO:0000256" key="2">
    <source>
        <dbReference type="ARBA" id="ARBA00022741"/>
    </source>
</evidence>
<dbReference type="PANTHER" id="PTHR42939">
    <property type="entry name" value="ABC TRANSPORTER ATP-BINDING PROTEIN ALBC-RELATED"/>
    <property type="match status" value="1"/>
</dbReference>
<dbReference type="InterPro" id="IPR003593">
    <property type="entry name" value="AAA+_ATPase"/>
</dbReference>
<dbReference type="SUPFAM" id="SSF52540">
    <property type="entry name" value="P-loop containing nucleoside triphosphate hydrolases"/>
    <property type="match status" value="1"/>
</dbReference>
<dbReference type="EMBL" id="PFFQ01000038">
    <property type="protein sequence ID" value="PIW16315.1"/>
    <property type="molecule type" value="Genomic_DNA"/>
</dbReference>
<sequence>MDPHTAAIDIQGLTKTFHVGFWRKRVEVLKGVDLQVFPGETFGLLGPNGAGKTTTIKTLVGLVKPDGGEVHVLGQLPSNTRNRSQIGYLPEHPSVYGYLSGYEFLNLCGDFFGLSARILKQRIPMLLDRVQLSDFSARKQIRTYSKGMMQRLGFAQALINDPQLLLLDEPMSGLDPLGRHDVKELVLDLKREGRTILFNSHILSDVEAICDRVGIMADGKIVLTGKMQQLLRPMDNLYHMQIHKLDKLGHTNLKRLSLRCIEQKPGMVEATFNSLDKALKALAVARQSGGELIELKTHYRSLENLFVDEVQKARQTGGEE</sequence>
<dbReference type="InterPro" id="IPR017871">
    <property type="entry name" value="ABC_transporter-like_CS"/>
</dbReference>
<dbReference type="PANTHER" id="PTHR42939:SF1">
    <property type="entry name" value="ABC TRANSPORTER ATP-BINDING PROTEIN ALBC-RELATED"/>
    <property type="match status" value="1"/>
</dbReference>
<reference evidence="5 6" key="1">
    <citation type="submission" date="2017-09" db="EMBL/GenBank/DDBJ databases">
        <title>Depth-based differentiation of microbial function through sediment-hosted aquifers and enrichment of novel symbionts in the deep terrestrial subsurface.</title>
        <authorList>
            <person name="Probst A.J."/>
            <person name="Ladd B."/>
            <person name="Jarett J.K."/>
            <person name="Geller-Mcgrath D.E."/>
            <person name="Sieber C.M."/>
            <person name="Emerson J.B."/>
            <person name="Anantharaman K."/>
            <person name="Thomas B.C."/>
            <person name="Malmstrom R."/>
            <person name="Stieglmeier M."/>
            <person name="Klingl A."/>
            <person name="Woyke T."/>
            <person name="Ryan C.M."/>
            <person name="Banfield J.F."/>
        </authorList>
    </citation>
    <scope>NUCLEOTIDE SEQUENCE [LARGE SCALE GENOMIC DNA]</scope>
    <source>
        <strain evidence="5">CG17_big_fil_post_rev_8_21_14_2_50_48_46</strain>
    </source>
</reference>
<dbReference type="CDD" id="cd03230">
    <property type="entry name" value="ABC_DR_subfamily_A"/>
    <property type="match status" value="1"/>
</dbReference>
<comment type="caution">
    <text evidence="5">The sequence shown here is derived from an EMBL/GenBank/DDBJ whole genome shotgun (WGS) entry which is preliminary data.</text>
</comment>